<dbReference type="InterPro" id="IPR036380">
    <property type="entry name" value="Isochorismatase-like_sf"/>
</dbReference>
<dbReference type="InterPro" id="IPR000868">
    <property type="entry name" value="Isochorismatase-like_dom"/>
</dbReference>
<evidence type="ECO:0000256" key="1">
    <source>
        <dbReference type="ARBA" id="ARBA00022801"/>
    </source>
</evidence>
<comment type="caution">
    <text evidence="3">The sequence shown here is derived from an EMBL/GenBank/DDBJ whole genome shotgun (WGS) entry which is preliminary data.</text>
</comment>
<dbReference type="Proteomes" id="UP001500620">
    <property type="component" value="Unassembled WGS sequence"/>
</dbReference>
<keyword evidence="1 3" id="KW-0378">Hydrolase</keyword>
<evidence type="ECO:0000313" key="3">
    <source>
        <dbReference type="EMBL" id="GAA4252173.1"/>
    </source>
</evidence>
<feature type="domain" description="Isochorismatase-like" evidence="2">
    <location>
        <begin position="31"/>
        <end position="210"/>
    </location>
</feature>
<proteinExistence type="predicted"/>
<sequence length="236" mass="24368">MIPDMALDTTDGIEPAALAADAWVRPEWDRAALLTIDTQLDFIEGGVSPIPGTAAVLPAIAGLAAAFRAAGRPIVHVVRLYDGPDVDLVRRTLVDGGAPIARPGSAGSQPAPQILPDGAPRLDPDALLGGAFQPLGPGEWAMWKPRWGAFHRTGLEDFLRELGVSTVVVAGCNFPNCPRAAILGASERDFRVVAAADAISGVDGRHLEEAARIGALHAPAQAIVAAVAGSPHPVST</sequence>
<dbReference type="GO" id="GO:0016787">
    <property type="term" value="F:hydrolase activity"/>
    <property type="evidence" value="ECO:0007669"/>
    <property type="project" value="UniProtKB-KW"/>
</dbReference>
<gene>
    <name evidence="3" type="ORF">GCM10022255_047640</name>
</gene>
<dbReference type="InterPro" id="IPR050272">
    <property type="entry name" value="Isochorismatase-like_hydrls"/>
</dbReference>
<dbReference type="Pfam" id="PF00857">
    <property type="entry name" value="Isochorismatase"/>
    <property type="match status" value="1"/>
</dbReference>
<dbReference type="SUPFAM" id="SSF52499">
    <property type="entry name" value="Isochorismatase-like hydrolases"/>
    <property type="match status" value="1"/>
</dbReference>
<protein>
    <submittedName>
        <fullName evidence="3">Cysteine hydrolase</fullName>
    </submittedName>
</protein>
<accession>A0ABP8DBR3</accession>
<evidence type="ECO:0000259" key="2">
    <source>
        <dbReference type="Pfam" id="PF00857"/>
    </source>
</evidence>
<dbReference type="EMBL" id="BAABAT010000012">
    <property type="protein sequence ID" value="GAA4252173.1"/>
    <property type="molecule type" value="Genomic_DNA"/>
</dbReference>
<evidence type="ECO:0000313" key="4">
    <source>
        <dbReference type="Proteomes" id="UP001500620"/>
    </source>
</evidence>
<dbReference type="CDD" id="cd00431">
    <property type="entry name" value="cysteine_hydrolases"/>
    <property type="match status" value="1"/>
</dbReference>
<dbReference type="PANTHER" id="PTHR43540">
    <property type="entry name" value="PEROXYUREIDOACRYLATE/UREIDOACRYLATE AMIDOHYDROLASE-RELATED"/>
    <property type="match status" value="1"/>
</dbReference>
<name>A0ABP8DBR3_9ACTN</name>
<dbReference type="Gene3D" id="3.40.50.850">
    <property type="entry name" value="Isochorismatase-like"/>
    <property type="match status" value="1"/>
</dbReference>
<reference evidence="4" key="1">
    <citation type="journal article" date="2019" name="Int. J. Syst. Evol. Microbiol.">
        <title>The Global Catalogue of Microorganisms (GCM) 10K type strain sequencing project: providing services to taxonomists for standard genome sequencing and annotation.</title>
        <authorList>
            <consortium name="The Broad Institute Genomics Platform"/>
            <consortium name="The Broad Institute Genome Sequencing Center for Infectious Disease"/>
            <person name="Wu L."/>
            <person name="Ma J."/>
        </authorList>
    </citation>
    <scope>NUCLEOTIDE SEQUENCE [LARGE SCALE GENOMIC DNA]</scope>
    <source>
        <strain evidence="4">JCM 17441</strain>
    </source>
</reference>
<keyword evidence="4" id="KW-1185">Reference proteome</keyword>
<dbReference type="PANTHER" id="PTHR43540:SF6">
    <property type="entry name" value="ISOCHORISMATASE-LIKE DOMAIN-CONTAINING PROTEIN"/>
    <property type="match status" value="1"/>
</dbReference>
<organism evidence="3 4">
    <name type="scientific">Dactylosporangium darangshiense</name>
    <dbReference type="NCBI Taxonomy" id="579108"/>
    <lineage>
        <taxon>Bacteria</taxon>
        <taxon>Bacillati</taxon>
        <taxon>Actinomycetota</taxon>
        <taxon>Actinomycetes</taxon>
        <taxon>Micromonosporales</taxon>
        <taxon>Micromonosporaceae</taxon>
        <taxon>Dactylosporangium</taxon>
    </lineage>
</organism>